<dbReference type="Gene3D" id="3.60.21.10">
    <property type="match status" value="1"/>
</dbReference>
<dbReference type="OrthoDB" id="9816081at2"/>
<proteinExistence type="predicted"/>
<dbReference type="EMBL" id="FOYQ01000001">
    <property type="protein sequence ID" value="SFR39600.1"/>
    <property type="molecule type" value="Genomic_DNA"/>
</dbReference>
<keyword evidence="3" id="KW-1185">Reference proteome</keyword>
<dbReference type="Pfam" id="PF00149">
    <property type="entry name" value="Metallophos"/>
    <property type="match status" value="1"/>
</dbReference>
<evidence type="ECO:0000259" key="1">
    <source>
        <dbReference type="Pfam" id="PF00149"/>
    </source>
</evidence>
<evidence type="ECO:0000313" key="3">
    <source>
        <dbReference type="Proteomes" id="UP000199534"/>
    </source>
</evidence>
<dbReference type="SUPFAM" id="SSF56300">
    <property type="entry name" value="Metallo-dependent phosphatases"/>
    <property type="match status" value="1"/>
</dbReference>
<dbReference type="STRING" id="400055.SAMN04490243_1542"/>
<dbReference type="InterPro" id="IPR004843">
    <property type="entry name" value="Calcineurin-like_PHP"/>
</dbReference>
<reference evidence="2 3" key="1">
    <citation type="submission" date="2016-10" db="EMBL/GenBank/DDBJ databases">
        <authorList>
            <person name="de Groot N.N."/>
        </authorList>
    </citation>
    <scope>NUCLEOTIDE SEQUENCE [LARGE SCALE GENOMIC DNA]</scope>
    <source>
        <strain evidence="2 3">DSM 21019</strain>
    </source>
</reference>
<dbReference type="Proteomes" id="UP000199534">
    <property type="component" value="Unassembled WGS sequence"/>
</dbReference>
<dbReference type="PROSITE" id="PS51257">
    <property type="entry name" value="PROKAR_LIPOPROTEIN"/>
    <property type="match status" value="1"/>
</dbReference>
<dbReference type="GO" id="GO:0016787">
    <property type="term" value="F:hydrolase activity"/>
    <property type="evidence" value="ECO:0007669"/>
    <property type="project" value="InterPro"/>
</dbReference>
<dbReference type="PANTHER" id="PTHR43143">
    <property type="entry name" value="METALLOPHOSPHOESTERASE, CALCINEURIN SUPERFAMILY"/>
    <property type="match status" value="1"/>
</dbReference>
<dbReference type="PANTHER" id="PTHR43143:SF1">
    <property type="entry name" value="SERINE_THREONINE-PROTEIN PHOSPHATASE CPPED1"/>
    <property type="match status" value="1"/>
</dbReference>
<feature type="domain" description="Calcineurin-like phosphoesterase" evidence="1">
    <location>
        <begin position="56"/>
        <end position="275"/>
    </location>
</feature>
<accession>A0A1I6GBU4</accession>
<protein>
    <submittedName>
        <fullName evidence="2">Calcineurin-like phosphoesterase superfamily domain-containing protein</fullName>
    </submittedName>
</protein>
<name>A0A1I6GBU4_9FLAO</name>
<sequence>MKYQPLSRVLLILILLTSCKYTREAPQETTRFTHELTGEVLPWTHDHFEETETDFTFAIISDLNGGERPHIFSKAVAQLNHLDPTFVLSVGDLIDGGTTDTDQLKREWDFFDQRARALHMPFFYVGGNHDLTNKTMREFWEGRFGPRFYHFRYDDVLFLMLDSEDYTEKRMEEIYQARDTAIRILDGLMEGDYATSTYRFMPERNLGGMSEEQIAYFKEVLTQNQDVRWTFLLMHKPLWLNDDGDILQREDIPLEPLETALAGRNYTVFNGHFHRLSHRERHGMEYMILGTTGGSQRPNDSTAIDHITLVRMAEKPEILHIKMDGILESDGRINPAIDPKME</sequence>
<organism evidence="2 3">
    <name type="scientific">Robiginitalea myxolifaciens</name>
    <dbReference type="NCBI Taxonomy" id="400055"/>
    <lineage>
        <taxon>Bacteria</taxon>
        <taxon>Pseudomonadati</taxon>
        <taxon>Bacteroidota</taxon>
        <taxon>Flavobacteriia</taxon>
        <taxon>Flavobacteriales</taxon>
        <taxon>Flavobacteriaceae</taxon>
        <taxon>Robiginitalea</taxon>
    </lineage>
</organism>
<dbReference type="AlphaFoldDB" id="A0A1I6GBU4"/>
<dbReference type="InterPro" id="IPR029052">
    <property type="entry name" value="Metallo-depent_PP-like"/>
</dbReference>
<gene>
    <name evidence="2" type="ORF">SAMN04490243_1542</name>
</gene>
<dbReference type="InterPro" id="IPR051918">
    <property type="entry name" value="STPP_CPPED1"/>
</dbReference>
<evidence type="ECO:0000313" key="2">
    <source>
        <dbReference type="EMBL" id="SFR39600.1"/>
    </source>
</evidence>